<feature type="domain" description="TonB C-terminal" evidence="6">
    <location>
        <begin position="40"/>
        <end position="135"/>
    </location>
</feature>
<dbReference type="InterPro" id="IPR006260">
    <property type="entry name" value="TonB/TolA_C"/>
</dbReference>
<comment type="caution">
    <text evidence="7">The sequence shown here is derived from an EMBL/GenBank/DDBJ whole genome shotgun (WGS) entry which is preliminary data.</text>
</comment>
<feature type="signal peptide" evidence="5">
    <location>
        <begin position="1"/>
        <end position="24"/>
    </location>
</feature>
<dbReference type="Gene3D" id="3.30.1150.10">
    <property type="match status" value="1"/>
</dbReference>
<proteinExistence type="predicted"/>
<evidence type="ECO:0000256" key="3">
    <source>
        <dbReference type="ARBA" id="ARBA00022989"/>
    </source>
</evidence>
<evidence type="ECO:0000313" key="8">
    <source>
        <dbReference type="Proteomes" id="UP001293718"/>
    </source>
</evidence>
<keyword evidence="3" id="KW-1133">Transmembrane helix</keyword>
<sequence>MKTINLPMQFFSRIFIAISLLVFAAPFCCAANESWPSTVVKIEDLRTTSEFEIRIPAIVVKGKVTGPAIIRAHVATDGAVVRTALLSSCGNADLDEASLRAIRAMRFDPYLVNGEPTDVSLVLPVHIPKNFGRSR</sequence>
<evidence type="ECO:0000256" key="4">
    <source>
        <dbReference type="ARBA" id="ARBA00023136"/>
    </source>
</evidence>
<evidence type="ECO:0000256" key="5">
    <source>
        <dbReference type="SAM" id="SignalP"/>
    </source>
</evidence>
<evidence type="ECO:0000259" key="6">
    <source>
        <dbReference type="PROSITE" id="PS52015"/>
    </source>
</evidence>
<dbReference type="Pfam" id="PF03544">
    <property type="entry name" value="TonB_C"/>
    <property type="match status" value="1"/>
</dbReference>
<evidence type="ECO:0000256" key="1">
    <source>
        <dbReference type="ARBA" id="ARBA00004167"/>
    </source>
</evidence>
<feature type="chain" id="PRO_5047101942" evidence="5">
    <location>
        <begin position="25"/>
        <end position="135"/>
    </location>
</feature>
<dbReference type="NCBIfam" id="TIGR01352">
    <property type="entry name" value="tonB_Cterm"/>
    <property type="match status" value="1"/>
</dbReference>
<accession>A0ABU5IAF9</accession>
<dbReference type="InterPro" id="IPR037682">
    <property type="entry name" value="TonB_C"/>
</dbReference>
<keyword evidence="5" id="KW-0732">Signal</keyword>
<dbReference type="RefSeq" id="WP_322464745.1">
    <property type="nucleotide sequence ID" value="NZ_JAXOJX010000006.1"/>
</dbReference>
<organism evidence="7 8">
    <name type="scientific">Azohydromonas lata</name>
    <dbReference type="NCBI Taxonomy" id="45677"/>
    <lineage>
        <taxon>Bacteria</taxon>
        <taxon>Pseudomonadati</taxon>
        <taxon>Pseudomonadota</taxon>
        <taxon>Betaproteobacteria</taxon>
        <taxon>Burkholderiales</taxon>
        <taxon>Sphaerotilaceae</taxon>
        <taxon>Azohydromonas</taxon>
    </lineage>
</organism>
<dbReference type="SUPFAM" id="SSF74653">
    <property type="entry name" value="TolA/TonB C-terminal domain"/>
    <property type="match status" value="1"/>
</dbReference>
<reference evidence="7 8" key="1">
    <citation type="submission" date="2023-11" db="EMBL/GenBank/DDBJ databases">
        <title>Draft genome of Azohydromonas lata strain H1 (DSM1123), a polyhydroxyalkanoate producer.</title>
        <authorList>
            <person name="Traversa D."/>
            <person name="D'Addabbo P."/>
            <person name="Pazzani C."/>
            <person name="Manzari C."/>
            <person name="Chiara M."/>
            <person name="Scrascia M."/>
        </authorList>
    </citation>
    <scope>NUCLEOTIDE SEQUENCE [LARGE SCALE GENOMIC DNA]</scope>
    <source>
        <strain evidence="7 8">H1</strain>
    </source>
</reference>
<name>A0ABU5IAF9_9BURK</name>
<comment type="subcellular location">
    <subcellularLocation>
        <location evidence="1">Membrane</location>
        <topology evidence="1">Single-pass membrane protein</topology>
    </subcellularLocation>
</comment>
<gene>
    <name evidence="7" type="ORF">SM757_05835</name>
</gene>
<dbReference type="PROSITE" id="PS52015">
    <property type="entry name" value="TONB_CTD"/>
    <property type="match status" value="1"/>
</dbReference>
<evidence type="ECO:0000313" key="7">
    <source>
        <dbReference type="EMBL" id="MDZ5456087.1"/>
    </source>
</evidence>
<dbReference type="Proteomes" id="UP001293718">
    <property type="component" value="Unassembled WGS sequence"/>
</dbReference>
<evidence type="ECO:0000256" key="2">
    <source>
        <dbReference type="ARBA" id="ARBA00022692"/>
    </source>
</evidence>
<keyword evidence="4" id="KW-0472">Membrane</keyword>
<dbReference type="EMBL" id="JAXOJX010000006">
    <property type="protein sequence ID" value="MDZ5456087.1"/>
    <property type="molecule type" value="Genomic_DNA"/>
</dbReference>
<keyword evidence="2" id="KW-0812">Transmembrane</keyword>
<keyword evidence="8" id="KW-1185">Reference proteome</keyword>
<protein>
    <submittedName>
        <fullName evidence="7">TonB family protein</fullName>
    </submittedName>
</protein>